<dbReference type="Gene3D" id="1.10.400.10">
    <property type="entry name" value="GI Alpha 1, domain 2-like"/>
    <property type="match status" value="2"/>
</dbReference>
<gene>
    <name evidence="7" type="ORF">D9757_009769</name>
</gene>
<comment type="caution">
    <text evidence="7">The sequence shown here is derived from an EMBL/GenBank/DDBJ whole genome shotgun (WGS) entry which is preliminary data.</text>
</comment>
<dbReference type="GO" id="GO:0007188">
    <property type="term" value="P:adenylate cyclase-modulating G protein-coupled receptor signaling pathway"/>
    <property type="evidence" value="ECO:0007669"/>
    <property type="project" value="TreeGrafter"/>
</dbReference>
<dbReference type="Proteomes" id="UP000518752">
    <property type="component" value="Unassembled WGS sequence"/>
</dbReference>
<dbReference type="InterPro" id="IPR011025">
    <property type="entry name" value="GproteinA_insert"/>
</dbReference>
<feature type="binding site" evidence="5">
    <location>
        <position position="339"/>
    </location>
    <ligand>
        <name>Mg(2+)</name>
        <dbReference type="ChEBI" id="CHEBI:18420"/>
    </ligand>
</feature>
<keyword evidence="5" id="KW-0460">Magnesium</keyword>
<evidence type="ECO:0000256" key="1">
    <source>
        <dbReference type="ARBA" id="ARBA00022741"/>
    </source>
</evidence>
<organism evidence="7 8">
    <name type="scientific">Collybiopsis confluens</name>
    <dbReference type="NCBI Taxonomy" id="2823264"/>
    <lineage>
        <taxon>Eukaryota</taxon>
        <taxon>Fungi</taxon>
        <taxon>Dikarya</taxon>
        <taxon>Basidiomycota</taxon>
        <taxon>Agaricomycotina</taxon>
        <taxon>Agaricomycetes</taxon>
        <taxon>Agaricomycetidae</taxon>
        <taxon>Agaricales</taxon>
        <taxon>Marasmiineae</taxon>
        <taxon>Omphalotaceae</taxon>
        <taxon>Collybiopsis</taxon>
    </lineage>
</organism>
<dbReference type="GO" id="GO:0005525">
    <property type="term" value="F:GTP binding"/>
    <property type="evidence" value="ECO:0007669"/>
    <property type="project" value="UniProtKB-KW"/>
</dbReference>
<dbReference type="PROSITE" id="PS51882">
    <property type="entry name" value="G_ALPHA"/>
    <property type="match status" value="1"/>
</dbReference>
<proteinExistence type="predicted"/>
<evidence type="ECO:0008006" key="9">
    <source>
        <dbReference type="Google" id="ProtNLM"/>
    </source>
</evidence>
<dbReference type="PANTHER" id="PTHR10218">
    <property type="entry name" value="GTP-BINDING PROTEIN ALPHA SUBUNIT"/>
    <property type="match status" value="1"/>
</dbReference>
<dbReference type="PRINTS" id="PR00318">
    <property type="entry name" value="GPROTEINA"/>
</dbReference>
<sequence>MSGLPTPLLLDFEPRPSPTKTKTKMAAAAVAVAHGRSSSAPASIEGESGILLPPNRFYDEESQRISNLIDEELRKEQARQKEARRKQVKVMLLGQAESGKSTLQKQFQIYYASQSLDRERPSWKPVVHFNIIKAVKSTLDEIDYEFSQPTESSSTADDDEGDDSDELDYHPSSSTNGVITEERRKPIPRKPKPVVQAREETIRPTPAEAESLALLRTRLLPLVALHDSLASELSGGVSFSKGLTGVFVRAGWQGLLQTNQSGARSKSNSGVAGLAAKALNSAREDIAALWVHSVVRKMVDQRKLRLEESAPFFLDNIERISQPDYLPNVDDVLNVRLQTLGVIEHSFPINLGGTMYDWRLYDVGGARGQRHAWVPYFEDATAIIFLAPISAFDQYLDEDPRTNRIDDSLQLFTLICSNKLLKKAHLVLMLNKALKSTTIPERFDVGVTSFHGPLEIEVEVGNQSAEVSYGNRPNKYDDVASYFRAHFMQVHKRKDVSNRSLYLHFTSMLDIKATQSIIVNVGEAIIRQHIAQTGLT</sequence>
<dbReference type="GO" id="GO:0031683">
    <property type="term" value="F:G-protein beta/gamma-subunit complex binding"/>
    <property type="evidence" value="ECO:0007669"/>
    <property type="project" value="InterPro"/>
</dbReference>
<evidence type="ECO:0000256" key="2">
    <source>
        <dbReference type="ARBA" id="ARBA00023134"/>
    </source>
</evidence>
<evidence type="ECO:0000256" key="5">
    <source>
        <dbReference type="PIRSR" id="PIRSR601019-2"/>
    </source>
</evidence>
<evidence type="ECO:0000256" key="3">
    <source>
        <dbReference type="ARBA" id="ARBA00023224"/>
    </source>
</evidence>
<accession>A0A8H5LX78</accession>
<dbReference type="InterPro" id="IPR001019">
    <property type="entry name" value="Gprotein_alpha_su"/>
</dbReference>
<feature type="region of interest" description="Disordered" evidence="6">
    <location>
        <begin position="1"/>
        <end position="21"/>
    </location>
</feature>
<evidence type="ECO:0000313" key="7">
    <source>
        <dbReference type="EMBL" id="KAF5373370.1"/>
    </source>
</evidence>
<name>A0A8H5LX78_9AGAR</name>
<dbReference type="OrthoDB" id="5817230at2759"/>
<dbReference type="SUPFAM" id="SSF47895">
    <property type="entry name" value="Transducin (alpha subunit), insertion domain"/>
    <property type="match status" value="1"/>
</dbReference>
<dbReference type="GO" id="GO:0046872">
    <property type="term" value="F:metal ion binding"/>
    <property type="evidence" value="ECO:0007669"/>
    <property type="project" value="UniProtKB-KW"/>
</dbReference>
<dbReference type="SMART" id="SM00275">
    <property type="entry name" value="G_alpha"/>
    <property type="match status" value="1"/>
</dbReference>
<keyword evidence="8" id="KW-1185">Reference proteome</keyword>
<feature type="region of interest" description="Disordered" evidence="6">
    <location>
        <begin position="146"/>
        <end position="201"/>
    </location>
</feature>
<keyword evidence="2 4" id="KW-0342">GTP-binding</keyword>
<dbReference type="GO" id="GO:0001664">
    <property type="term" value="F:G protein-coupled receptor binding"/>
    <property type="evidence" value="ECO:0007669"/>
    <property type="project" value="TreeGrafter"/>
</dbReference>
<dbReference type="InterPro" id="IPR027417">
    <property type="entry name" value="P-loop_NTPase"/>
</dbReference>
<dbReference type="GO" id="GO:0005737">
    <property type="term" value="C:cytoplasm"/>
    <property type="evidence" value="ECO:0007669"/>
    <property type="project" value="TreeGrafter"/>
</dbReference>
<dbReference type="GO" id="GO:0005834">
    <property type="term" value="C:heterotrimeric G-protein complex"/>
    <property type="evidence" value="ECO:0007669"/>
    <property type="project" value="TreeGrafter"/>
</dbReference>
<keyword evidence="5" id="KW-0479">Metal-binding</keyword>
<dbReference type="PANTHER" id="PTHR10218:SF360">
    <property type="entry name" value="GUANINE NUCLEOTIDE-BINDING PROTEIN SUBUNIT ALPHA HOMOLOG"/>
    <property type="match status" value="1"/>
</dbReference>
<feature type="binding site" evidence="4">
    <location>
        <begin position="333"/>
        <end position="339"/>
    </location>
    <ligand>
        <name>GTP</name>
        <dbReference type="ChEBI" id="CHEBI:37565"/>
    </ligand>
</feature>
<dbReference type="FunFam" id="3.40.50.300:FF:000720">
    <property type="entry name" value="Guanine nucleotide-binding protein G(k) subunit alpha"/>
    <property type="match status" value="1"/>
</dbReference>
<dbReference type="GO" id="GO:0003924">
    <property type="term" value="F:GTPase activity"/>
    <property type="evidence" value="ECO:0007669"/>
    <property type="project" value="InterPro"/>
</dbReference>
<dbReference type="Gene3D" id="3.40.50.300">
    <property type="entry name" value="P-loop containing nucleotide triphosphate hydrolases"/>
    <property type="match status" value="2"/>
</dbReference>
<keyword evidence="1 4" id="KW-0547">Nucleotide-binding</keyword>
<dbReference type="SUPFAM" id="SSF52540">
    <property type="entry name" value="P-loop containing nucleoside triphosphate hydrolases"/>
    <property type="match status" value="1"/>
</dbReference>
<evidence type="ECO:0000256" key="4">
    <source>
        <dbReference type="PIRSR" id="PIRSR601019-1"/>
    </source>
</evidence>
<protein>
    <recommendedName>
        <fullName evidence="9">Guanine nucleotide-binding protein alpha-4 subunit</fullName>
    </recommendedName>
</protein>
<keyword evidence="3" id="KW-0807">Transducer</keyword>
<feature type="compositionally biased region" description="Acidic residues" evidence="6">
    <location>
        <begin position="156"/>
        <end position="166"/>
    </location>
</feature>
<dbReference type="EMBL" id="JAACJN010000106">
    <property type="protein sequence ID" value="KAF5373370.1"/>
    <property type="molecule type" value="Genomic_DNA"/>
</dbReference>
<dbReference type="Pfam" id="PF00503">
    <property type="entry name" value="G-alpha"/>
    <property type="match status" value="1"/>
</dbReference>
<evidence type="ECO:0000313" key="8">
    <source>
        <dbReference type="Proteomes" id="UP000518752"/>
    </source>
</evidence>
<evidence type="ECO:0000256" key="6">
    <source>
        <dbReference type="SAM" id="MobiDB-lite"/>
    </source>
</evidence>
<reference evidence="7 8" key="1">
    <citation type="journal article" date="2020" name="ISME J.">
        <title>Uncovering the hidden diversity of litter-decomposition mechanisms in mushroom-forming fungi.</title>
        <authorList>
            <person name="Floudas D."/>
            <person name="Bentzer J."/>
            <person name="Ahren D."/>
            <person name="Johansson T."/>
            <person name="Persson P."/>
            <person name="Tunlid A."/>
        </authorList>
    </citation>
    <scope>NUCLEOTIDE SEQUENCE [LARGE SCALE GENOMIC DNA]</scope>
    <source>
        <strain evidence="7 8">CBS 406.79</strain>
    </source>
</reference>
<dbReference type="AlphaFoldDB" id="A0A8H5LX78"/>